<gene>
    <name evidence="4" type="ORF">MACJ_000570</name>
</gene>
<dbReference type="GO" id="GO:0006412">
    <property type="term" value="P:translation"/>
    <property type="evidence" value="ECO:0007669"/>
    <property type="project" value="InterPro"/>
</dbReference>
<dbReference type="PANTHER" id="PTHR14413">
    <property type="entry name" value="RIBOSOMAL PROTEIN L17"/>
    <property type="match status" value="1"/>
</dbReference>
<evidence type="ECO:0000256" key="1">
    <source>
        <dbReference type="ARBA" id="ARBA00008777"/>
    </source>
</evidence>
<evidence type="ECO:0000256" key="2">
    <source>
        <dbReference type="ARBA" id="ARBA00022980"/>
    </source>
</evidence>
<keyword evidence="2 4" id="KW-0689">Ribosomal protein</keyword>
<reference evidence="4" key="1">
    <citation type="submission" date="2022-07" db="EMBL/GenBank/DDBJ databases">
        <title>Evaluation of T. orientalis genome assembly methods using nanopore sequencing and analysis of variation between genomes.</title>
        <authorList>
            <person name="Yam J."/>
            <person name="Micallef M.L."/>
            <person name="Liu M."/>
            <person name="Djordjevic S.P."/>
            <person name="Bogema D.R."/>
            <person name="Jenkins C."/>
        </authorList>
    </citation>
    <scope>NUCLEOTIDE SEQUENCE</scope>
    <source>
        <strain evidence="4">Fish Creek</strain>
    </source>
</reference>
<protein>
    <submittedName>
        <fullName evidence="4">50S ribosomal protein L17</fullName>
    </submittedName>
</protein>
<keyword evidence="3" id="KW-0687">Ribonucleoprotein</keyword>
<dbReference type="GO" id="GO:0022625">
    <property type="term" value="C:cytosolic large ribosomal subunit"/>
    <property type="evidence" value="ECO:0007669"/>
    <property type="project" value="TreeGrafter"/>
</dbReference>
<dbReference type="AlphaFoldDB" id="A0A976M493"/>
<accession>A0A976M493</accession>
<dbReference type="InterPro" id="IPR000456">
    <property type="entry name" value="Ribosomal_bL17"/>
</dbReference>
<dbReference type="Gene3D" id="3.90.1030.10">
    <property type="entry name" value="Ribosomal protein L17"/>
    <property type="match status" value="1"/>
</dbReference>
<name>A0A976M493_THEOR</name>
<comment type="similarity">
    <text evidence="1">Belongs to the bacterial ribosomal protein bL17 family.</text>
</comment>
<sequence length="247" mass="29521">MGFSSTCKFVTLGLKTRIFRKFRGQPTKSYDWIRNHIDKLLRNGRIEVTLPRAKELQQYIEELIYHAKRDTHESDLIVESVIRTPESRSLLYEKYIPLYKYRNFFFTRVINQFRLRQRDSSPMAYLELVDTETETFPARPVGRDKLQHILNLMKLNRRNYRKYFNYGRKNGLVDGEGNLIDEIKIDDKQWFNNDNNISTVDKSSLEDESVKKRLDSIQKVDDKMINEMLDPLYKPNKKITKPLKFNP</sequence>
<dbReference type="SUPFAM" id="SSF64263">
    <property type="entry name" value="Prokaryotic ribosomal protein L17"/>
    <property type="match status" value="1"/>
</dbReference>
<dbReference type="Proteomes" id="UP000244803">
    <property type="component" value="Chromosome 1"/>
</dbReference>
<evidence type="ECO:0000256" key="3">
    <source>
        <dbReference type="ARBA" id="ARBA00023274"/>
    </source>
</evidence>
<proteinExistence type="inferred from homology"/>
<evidence type="ECO:0000313" key="4">
    <source>
        <dbReference type="EMBL" id="UKJ88127.2"/>
    </source>
</evidence>
<dbReference type="GO" id="GO:0003735">
    <property type="term" value="F:structural constituent of ribosome"/>
    <property type="evidence" value="ECO:0007669"/>
    <property type="project" value="InterPro"/>
</dbReference>
<dbReference type="EMBL" id="CP056065">
    <property type="protein sequence ID" value="UKJ88127.2"/>
    <property type="molecule type" value="Genomic_DNA"/>
</dbReference>
<organism evidence="4 5">
    <name type="scientific">Theileria orientalis</name>
    <dbReference type="NCBI Taxonomy" id="68886"/>
    <lineage>
        <taxon>Eukaryota</taxon>
        <taxon>Sar</taxon>
        <taxon>Alveolata</taxon>
        <taxon>Apicomplexa</taxon>
        <taxon>Aconoidasida</taxon>
        <taxon>Piroplasmida</taxon>
        <taxon>Theileriidae</taxon>
        <taxon>Theileria</taxon>
    </lineage>
</organism>
<dbReference type="OrthoDB" id="275000at2759"/>
<dbReference type="PANTHER" id="PTHR14413:SF16">
    <property type="entry name" value="LARGE RIBOSOMAL SUBUNIT PROTEIN BL17M"/>
    <property type="match status" value="1"/>
</dbReference>
<evidence type="ECO:0000313" key="5">
    <source>
        <dbReference type="Proteomes" id="UP000244803"/>
    </source>
</evidence>
<dbReference type="InterPro" id="IPR036373">
    <property type="entry name" value="Ribosomal_bL17_sf"/>
</dbReference>
<dbReference type="Pfam" id="PF01196">
    <property type="entry name" value="Ribosomal_L17"/>
    <property type="match status" value="1"/>
</dbReference>